<dbReference type="Proteomes" id="UP001319080">
    <property type="component" value="Unassembled WGS sequence"/>
</dbReference>
<dbReference type="PROSITE" id="PS50966">
    <property type="entry name" value="ZF_SWIM"/>
    <property type="match status" value="1"/>
</dbReference>
<name>A0AAP2DTU5_9BACT</name>
<dbReference type="GO" id="GO:0008270">
    <property type="term" value="F:zinc ion binding"/>
    <property type="evidence" value="ECO:0007669"/>
    <property type="project" value="UniProtKB-KW"/>
</dbReference>
<dbReference type="Pfam" id="PF04434">
    <property type="entry name" value="SWIM"/>
    <property type="match status" value="1"/>
</dbReference>
<keyword evidence="5" id="KW-1185">Reference proteome</keyword>
<feature type="domain" description="SWIM-type" evidence="3">
    <location>
        <begin position="52"/>
        <end position="85"/>
    </location>
</feature>
<sequence length="437" mass="49179">MDFSEEQVLAMAPDDSSKKSGKELANASKWGKRACSERALWGECQGSGKLPYQAQVDLVAVAFKCTCPSRKFPCKHGLGLMLLYARDKKLFTESPEPDWVTDWLDKRSAREERKIEKKEKGGKTDPETQAKRQATRLKRVEEGMADVKLWIKDIIRNGLHALSDRDVNYFEAMGRRMVDAQAPGLAAMVRQLGEINRFQDGWRDVFLEQVIRIYLVIEGFSRLDHLPGNLQAELRTWVGFAQSQEEVKAGAGIRDTWMVLSRRSEQEDNLTVERTWLFGTTTQQYALILQFSVRNAVPELTLIPGTCIDAELCYFSGATPRRALVRQQFGMVEPGVVNGLKNWHEVADMLATAQMINPLVAASPVIIDGVMPVRDSNNRWLLKDGEGYGVVLQGNDDRAWKLMAVSGGMPLRLFVLGSAQAFEPLGVWIDEHYVAWA</sequence>
<evidence type="ECO:0000313" key="5">
    <source>
        <dbReference type="Proteomes" id="UP001319080"/>
    </source>
</evidence>
<reference evidence="4 5" key="1">
    <citation type="submission" date="2021-05" db="EMBL/GenBank/DDBJ databases">
        <title>A Polyphasic approach of four new species of the genus Ohtaekwangia: Ohtaekwangia histidinii sp. nov., Ohtaekwangia cretensis sp. nov., Ohtaekwangia indiensis sp. nov., Ohtaekwangia reichenbachii sp. nov. from diverse environment.</title>
        <authorList>
            <person name="Octaviana S."/>
        </authorList>
    </citation>
    <scope>NUCLEOTIDE SEQUENCE [LARGE SCALE GENOMIC DNA]</scope>
    <source>
        <strain evidence="4 5">PWU5</strain>
    </source>
</reference>
<evidence type="ECO:0000256" key="2">
    <source>
        <dbReference type="SAM" id="MobiDB-lite"/>
    </source>
</evidence>
<evidence type="ECO:0000313" key="4">
    <source>
        <dbReference type="EMBL" id="MBT1707136.1"/>
    </source>
</evidence>
<dbReference type="RefSeq" id="WP_254082711.1">
    <property type="nucleotide sequence ID" value="NZ_JAHESE010000001.1"/>
</dbReference>
<evidence type="ECO:0000256" key="1">
    <source>
        <dbReference type="PROSITE-ProRule" id="PRU00325"/>
    </source>
</evidence>
<protein>
    <submittedName>
        <fullName evidence="4">SWIM zinc finger family protein</fullName>
    </submittedName>
</protein>
<comment type="caution">
    <text evidence="4">The sequence shown here is derived from an EMBL/GenBank/DDBJ whole genome shotgun (WGS) entry which is preliminary data.</text>
</comment>
<evidence type="ECO:0000259" key="3">
    <source>
        <dbReference type="PROSITE" id="PS50966"/>
    </source>
</evidence>
<accession>A0AAP2DTU5</accession>
<gene>
    <name evidence="4" type="ORF">KK062_02825</name>
</gene>
<organism evidence="4 5">
    <name type="scientific">Dawidia cretensis</name>
    <dbReference type="NCBI Taxonomy" id="2782350"/>
    <lineage>
        <taxon>Bacteria</taxon>
        <taxon>Pseudomonadati</taxon>
        <taxon>Bacteroidota</taxon>
        <taxon>Cytophagia</taxon>
        <taxon>Cytophagales</taxon>
        <taxon>Chryseotaleaceae</taxon>
        <taxon>Dawidia</taxon>
    </lineage>
</organism>
<dbReference type="AlphaFoldDB" id="A0AAP2DTU5"/>
<proteinExistence type="predicted"/>
<dbReference type="InterPro" id="IPR007527">
    <property type="entry name" value="Znf_SWIM"/>
</dbReference>
<dbReference type="EMBL" id="JAHESE010000001">
    <property type="protein sequence ID" value="MBT1707136.1"/>
    <property type="molecule type" value="Genomic_DNA"/>
</dbReference>
<keyword evidence="1" id="KW-0479">Metal-binding</keyword>
<keyword evidence="1" id="KW-0863">Zinc-finger</keyword>
<keyword evidence="1" id="KW-0862">Zinc</keyword>
<feature type="region of interest" description="Disordered" evidence="2">
    <location>
        <begin position="1"/>
        <end position="23"/>
    </location>
</feature>
<feature type="region of interest" description="Disordered" evidence="2">
    <location>
        <begin position="112"/>
        <end position="134"/>
    </location>
</feature>
<feature type="compositionally biased region" description="Basic and acidic residues" evidence="2">
    <location>
        <begin position="112"/>
        <end position="130"/>
    </location>
</feature>